<proteinExistence type="predicted"/>
<organism evidence="1">
    <name type="scientific">Anguilla anguilla</name>
    <name type="common">European freshwater eel</name>
    <name type="synonym">Muraena anguilla</name>
    <dbReference type="NCBI Taxonomy" id="7936"/>
    <lineage>
        <taxon>Eukaryota</taxon>
        <taxon>Metazoa</taxon>
        <taxon>Chordata</taxon>
        <taxon>Craniata</taxon>
        <taxon>Vertebrata</taxon>
        <taxon>Euteleostomi</taxon>
        <taxon>Actinopterygii</taxon>
        <taxon>Neopterygii</taxon>
        <taxon>Teleostei</taxon>
        <taxon>Anguilliformes</taxon>
        <taxon>Anguillidae</taxon>
        <taxon>Anguilla</taxon>
    </lineage>
</organism>
<protein>
    <submittedName>
        <fullName evidence="1">Uncharacterized protein</fullName>
    </submittedName>
</protein>
<evidence type="ECO:0000313" key="1">
    <source>
        <dbReference type="EMBL" id="JAH18050.1"/>
    </source>
</evidence>
<dbReference type="EMBL" id="GBXM01090527">
    <property type="protein sequence ID" value="JAH18050.1"/>
    <property type="molecule type" value="Transcribed_RNA"/>
</dbReference>
<reference evidence="1" key="1">
    <citation type="submission" date="2014-11" db="EMBL/GenBank/DDBJ databases">
        <authorList>
            <person name="Amaro Gonzalez C."/>
        </authorList>
    </citation>
    <scope>NUCLEOTIDE SEQUENCE</scope>
</reference>
<sequence>MKQFVKIVHTVGM</sequence>
<accession>A0A0E9QP20</accession>
<name>A0A0E9QP20_ANGAN</name>
<reference evidence="1" key="2">
    <citation type="journal article" date="2015" name="Fish Shellfish Immunol.">
        <title>Early steps in the European eel (Anguilla anguilla)-Vibrio vulnificus interaction in the gills: Role of the RtxA13 toxin.</title>
        <authorList>
            <person name="Callol A."/>
            <person name="Pajuelo D."/>
            <person name="Ebbesson L."/>
            <person name="Teles M."/>
            <person name="MacKenzie S."/>
            <person name="Amaro C."/>
        </authorList>
    </citation>
    <scope>NUCLEOTIDE SEQUENCE</scope>
</reference>